<keyword evidence="1" id="KW-0175">Coiled coil</keyword>
<proteinExistence type="predicted"/>
<accession>A0ABS6X764</accession>
<dbReference type="EMBL" id="JAHWXQ010000001">
    <property type="protein sequence ID" value="MBW3363716.1"/>
    <property type="molecule type" value="Genomic_DNA"/>
</dbReference>
<evidence type="ECO:0000259" key="3">
    <source>
        <dbReference type="Pfam" id="PF13628"/>
    </source>
</evidence>
<feature type="compositionally biased region" description="Polar residues" evidence="2">
    <location>
        <begin position="38"/>
        <end position="49"/>
    </location>
</feature>
<keyword evidence="5" id="KW-1185">Reference proteome</keyword>
<comment type="caution">
    <text evidence="4">The sequence shown here is derived from an EMBL/GenBank/DDBJ whole genome shotgun (WGS) entry which is preliminary data.</text>
</comment>
<dbReference type="Proteomes" id="UP000774935">
    <property type="component" value="Unassembled WGS sequence"/>
</dbReference>
<dbReference type="PANTHER" id="PTHR38593">
    <property type="entry name" value="BLR2558 PROTEIN"/>
    <property type="match status" value="1"/>
</dbReference>
<dbReference type="PANTHER" id="PTHR38593:SF1">
    <property type="entry name" value="BLR2558 PROTEIN"/>
    <property type="match status" value="1"/>
</dbReference>
<organism evidence="4 5">
    <name type="scientific">Pontibacter populi</name>
    <dbReference type="NCBI Taxonomy" id="890055"/>
    <lineage>
        <taxon>Bacteria</taxon>
        <taxon>Pseudomonadati</taxon>
        <taxon>Bacteroidota</taxon>
        <taxon>Cytophagia</taxon>
        <taxon>Cytophagales</taxon>
        <taxon>Hymenobacteraceae</taxon>
        <taxon>Pontibacter</taxon>
    </lineage>
</organism>
<gene>
    <name evidence="4" type="ORF">KYK27_01585</name>
</gene>
<feature type="coiled-coil region" evidence="1">
    <location>
        <begin position="75"/>
        <end position="102"/>
    </location>
</feature>
<dbReference type="PROSITE" id="PS51257">
    <property type="entry name" value="PROKAR_LIPOPROTEIN"/>
    <property type="match status" value="1"/>
</dbReference>
<dbReference type="RefSeq" id="WP_199108314.1">
    <property type="nucleotide sequence ID" value="NZ_JAHWXQ010000001.1"/>
</dbReference>
<reference evidence="4 5" key="1">
    <citation type="submission" date="2021-07" db="EMBL/GenBank/DDBJ databases">
        <authorList>
            <person name="Kim M.K."/>
        </authorList>
    </citation>
    <scope>NUCLEOTIDE SEQUENCE [LARGE SCALE GENOMIC DNA]</scope>
    <source>
        <strain evidence="4 5">HLY7-15</strain>
    </source>
</reference>
<evidence type="ECO:0000313" key="4">
    <source>
        <dbReference type="EMBL" id="MBW3363716.1"/>
    </source>
</evidence>
<dbReference type="Gene3D" id="1.20.1260.10">
    <property type="match status" value="1"/>
</dbReference>
<evidence type="ECO:0000313" key="5">
    <source>
        <dbReference type="Proteomes" id="UP000774935"/>
    </source>
</evidence>
<evidence type="ECO:0000256" key="1">
    <source>
        <dbReference type="SAM" id="Coils"/>
    </source>
</evidence>
<protein>
    <submittedName>
        <fullName evidence="4">DUF4142 domain-containing protein</fullName>
    </submittedName>
</protein>
<sequence length="197" mass="22382">MKRIFTAAFLMAATTLVSCTPDKKTEETEIAEAGSDGQGETTASDSTLTDNKKELLQTIARHTKLQQEMSKLAAQKATTDEVKQYAQQMQQLTATKQTELQELAQTYNVPLDTTLQDDQQKYLTNLNEKQKVDFDKAYWEKVTDAQKETIKEYEDVLKDVTQADATAFGIWARTSEKELRAQYEEALRLQLALKNRT</sequence>
<feature type="region of interest" description="Disordered" evidence="2">
    <location>
        <begin position="29"/>
        <end position="49"/>
    </location>
</feature>
<dbReference type="InterPro" id="IPR025419">
    <property type="entry name" value="DUF4142"/>
</dbReference>
<feature type="domain" description="DUF4142" evidence="3">
    <location>
        <begin position="52"/>
        <end position="188"/>
    </location>
</feature>
<dbReference type="InterPro" id="IPR012347">
    <property type="entry name" value="Ferritin-like"/>
</dbReference>
<dbReference type="Pfam" id="PF13628">
    <property type="entry name" value="DUF4142"/>
    <property type="match status" value="1"/>
</dbReference>
<name>A0ABS6X764_9BACT</name>
<evidence type="ECO:0000256" key="2">
    <source>
        <dbReference type="SAM" id="MobiDB-lite"/>
    </source>
</evidence>